<dbReference type="EMBL" id="BAABRI010000003">
    <property type="protein sequence ID" value="GAA5481579.1"/>
    <property type="molecule type" value="Genomic_DNA"/>
</dbReference>
<evidence type="ECO:0000313" key="2">
    <source>
        <dbReference type="EMBL" id="GAA5481579.1"/>
    </source>
</evidence>
<evidence type="ECO:0000259" key="1">
    <source>
        <dbReference type="SMART" id="SM01321"/>
    </source>
</evidence>
<dbReference type="SMART" id="SM01321">
    <property type="entry name" value="Y1_Tnp"/>
    <property type="match status" value="1"/>
</dbReference>
<sequence>MARAPRYEAPGAVYHVMARGDGGRDVFEDDRDRFGWLERLEEACGKHGWRVHAYVMMGNHFHVLLETPQANLVAGMKWLMGVYSQDWNRRRKRRGHVFQGRYKAVVVNGEGRGEYFRIVADYIHLNPVRAGWVGGSTGRTLMAWAWSSFPLYGRRKAPEWLETGRVLEAFRS</sequence>
<dbReference type="InterPro" id="IPR002686">
    <property type="entry name" value="Transposase_17"/>
</dbReference>
<feature type="domain" description="Transposase IS200-like" evidence="1">
    <location>
        <begin position="9"/>
        <end position="126"/>
    </location>
</feature>
<protein>
    <recommendedName>
        <fullName evidence="1">Transposase IS200-like domain-containing protein</fullName>
    </recommendedName>
</protein>
<dbReference type="Gene3D" id="3.30.70.1290">
    <property type="entry name" value="Transposase IS200-like"/>
    <property type="match status" value="1"/>
</dbReference>
<dbReference type="Pfam" id="PF01797">
    <property type="entry name" value="Y1_Tnp"/>
    <property type="match status" value="1"/>
</dbReference>
<dbReference type="InterPro" id="IPR036515">
    <property type="entry name" value="Transposase_17_sf"/>
</dbReference>
<gene>
    <name evidence="2" type="ORF">Hsar01_00788</name>
</gene>
<organism evidence="2 3">
    <name type="scientific">Haloferula sargassicola</name>
    <dbReference type="NCBI Taxonomy" id="490096"/>
    <lineage>
        <taxon>Bacteria</taxon>
        <taxon>Pseudomonadati</taxon>
        <taxon>Verrucomicrobiota</taxon>
        <taxon>Verrucomicrobiia</taxon>
        <taxon>Verrucomicrobiales</taxon>
        <taxon>Verrucomicrobiaceae</taxon>
        <taxon>Haloferula</taxon>
    </lineage>
</organism>
<proteinExistence type="predicted"/>
<dbReference type="PANTHER" id="PTHR34322">
    <property type="entry name" value="TRANSPOSASE, Y1_TNP DOMAIN-CONTAINING"/>
    <property type="match status" value="1"/>
</dbReference>
<name>A0ABP9UQI7_9BACT</name>
<reference evidence="2 3" key="1">
    <citation type="submission" date="2024-02" db="EMBL/GenBank/DDBJ databases">
        <title>Haloferula sargassicola NBRC 104335.</title>
        <authorList>
            <person name="Ichikawa N."/>
            <person name="Katano-Makiyama Y."/>
            <person name="Hidaka K."/>
        </authorList>
    </citation>
    <scope>NUCLEOTIDE SEQUENCE [LARGE SCALE GENOMIC DNA]</scope>
    <source>
        <strain evidence="2 3">NBRC 104335</strain>
    </source>
</reference>
<evidence type="ECO:0000313" key="3">
    <source>
        <dbReference type="Proteomes" id="UP001476282"/>
    </source>
</evidence>
<comment type="caution">
    <text evidence="2">The sequence shown here is derived from an EMBL/GenBank/DDBJ whole genome shotgun (WGS) entry which is preliminary data.</text>
</comment>
<keyword evidence="3" id="KW-1185">Reference proteome</keyword>
<dbReference type="Proteomes" id="UP001476282">
    <property type="component" value="Unassembled WGS sequence"/>
</dbReference>
<dbReference type="PANTHER" id="PTHR34322:SF2">
    <property type="entry name" value="TRANSPOSASE IS200-LIKE DOMAIN-CONTAINING PROTEIN"/>
    <property type="match status" value="1"/>
</dbReference>
<accession>A0ABP9UQI7</accession>
<dbReference type="SUPFAM" id="SSF143422">
    <property type="entry name" value="Transposase IS200-like"/>
    <property type="match status" value="1"/>
</dbReference>